<evidence type="ECO:0000313" key="2">
    <source>
        <dbReference type="Proteomes" id="UP000629870"/>
    </source>
</evidence>
<reference evidence="1 2" key="1">
    <citation type="submission" date="2020-08" db="EMBL/GenBank/DDBJ databases">
        <title>Genomic Encyclopedia of Type Strains, Phase IV (KMG-IV): sequencing the most valuable type-strain genomes for metagenomic binning, comparative biology and taxonomic classification.</title>
        <authorList>
            <person name="Goeker M."/>
        </authorList>
    </citation>
    <scope>NUCLEOTIDE SEQUENCE [LARGE SCALE GENOMIC DNA]</scope>
    <source>
        <strain evidence="1 2">DSM 12027</strain>
    </source>
</reference>
<keyword evidence="2" id="KW-1185">Reference proteome</keyword>
<dbReference type="Proteomes" id="UP000629870">
    <property type="component" value="Unassembled WGS sequence"/>
</dbReference>
<comment type="caution">
    <text evidence="1">The sequence shown here is derived from an EMBL/GenBank/DDBJ whole genome shotgun (WGS) entry which is preliminary data.</text>
</comment>
<organism evidence="1 2">
    <name type="scientific">Deinococcus radiopugnans ATCC 19172</name>
    <dbReference type="NCBI Taxonomy" id="585398"/>
    <lineage>
        <taxon>Bacteria</taxon>
        <taxon>Thermotogati</taxon>
        <taxon>Deinococcota</taxon>
        <taxon>Deinococci</taxon>
        <taxon>Deinococcales</taxon>
        <taxon>Deinococcaceae</taxon>
        <taxon>Deinococcus</taxon>
    </lineage>
</organism>
<accession>A0ABR6NRU2</accession>
<dbReference type="EMBL" id="JACHEW010000008">
    <property type="protein sequence ID" value="MBB6016760.1"/>
    <property type="molecule type" value="Genomic_DNA"/>
</dbReference>
<proteinExistence type="predicted"/>
<name>A0ABR6NRU2_9DEIO</name>
<evidence type="ECO:0000313" key="1">
    <source>
        <dbReference type="EMBL" id="MBB6016760.1"/>
    </source>
</evidence>
<sequence>MSAQVTLIDAPGRDHREDDVHDTLQRVVAQEGDAGFEVVGQFGTLEIGGFWSRHTPKTPPFILPIRNLSHVQGFPVQHSLNSKMSGTEVATKIHQAADLARQTQLQLSDVCPDGQIGKYHVTCQASGYDTDIRVTADKRTWSKKVEISGANANALSDQYVLVSGGVSGALSYIESQVFNLSSGQLVMENDGGLIYRDENFAVFSATESKIGISQYNPIIYIFNMKTGVTRTVEYTIDPRQGCGEQEDMTYLQNSIVVYVRDETLIFPRRDTCGIFEFTAPLE</sequence>
<gene>
    <name evidence="1" type="ORF">HNQ04_002014</name>
</gene>
<protein>
    <submittedName>
        <fullName evidence="1">Uncharacterized protein</fullName>
    </submittedName>
</protein>